<dbReference type="GO" id="GO:0000447">
    <property type="term" value="P:endonucleolytic cleavage in ITS1 to separate SSU-rRNA from 5.8S rRNA and LSU-rRNA from tricistronic rRNA transcript (SSU-rRNA, 5.8S rRNA, LSU-rRNA)"/>
    <property type="evidence" value="ECO:0007669"/>
    <property type="project" value="TreeGrafter"/>
</dbReference>
<dbReference type="InParanoid" id="T1HTQ1"/>
<sequence length="245" mass="29159">MDSSEEKDEVSDINESCFLSETKIALKPDILAKKKAKTGVVYLSFIPPYMTADILRRMLSKYAHVGRIFIQVIQDPGEFSLIFSNFFLEPKRRKNKEDTMHEGWVEFLKKRRAKEVASMLNNTKMGGKKKSRFYDCLWNIKYLPRFKWVHLMERLNYERAVMKQKLRAEISQAKRIANHFKEAVEHQEYINKKNKREGLLTEVQKQEESFCTDLNERYKQKEVKEIKTKIVAEEKRENFLKSLFS</sequence>
<dbReference type="EMBL" id="ACPB03009761">
    <property type="status" value="NOT_ANNOTATED_CDS"/>
    <property type="molecule type" value="Genomic_DNA"/>
</dbReference>
<dbReference type="InterPro" id="IPR035979">
    <property type="entry name" value="RBD_domain_sf"/>
</dbReference>
<dbReference type="InterPro" id="IPR012677">
    <property type="entry name" value="Nucleotide-bd_a/b_plait_sf"/>
</dbReference>
<keyword evidence="5" id="KW-0539">Nucleus</keyword>
<evidence type="ECO:0000256" key="3">
    <source>
        <dbReference type="ARBA" id="ARBA00020737"/>
    </source>
</evidence>
<dbReference type="InterPro" id="IPR039119">
    <property type="entry name" value="ABT1/Esf2"/>
</dbReference>
<evidence type="ECO:0000256" key="4">
    <source>
        <dbReference type="ARBA" id="ARBA00022884"/>
    </source>
</evidence>
<dbReference type="OMA" id="ILAIPHC"/>
<evidence type="ECO:0000256" key="5">
    <source>
        <dbReference type="ARBA" id="ARBA00023242"/>
    </source>
</evidence>
<dbReference type="VEuPathDB" id="VectorBase:RPRC007421"/>
<keyword evidence="7" id="KW-1185">Reference proteome</keyword>
<evidence type="ECO:0000313" key="6">
    <source>
        <dbReference type="EnsemblMetazoa" id="RPRC007421-PA"/>
    </source>
</evidence>
<dbReference type="STRING" id="13249.T1HTQ1"/>
<dbReference type="EnsemblMetazoa" id="RPRC007421-RA">
    <property type="protein sequence ID" value="RPRC007421-PA"/>
    <property type="gene ID" value="RPRC007421"/>
</dbReference>
<dbReference type="AlphaFoldDB" id="T1HTQ1"/>
<evidence type="ECO:0000256" key="2">
    <source>
        <dbReference type="ARBA" id="ARBA00005819"/>
    </source>
</evidence>
<dbReference type="PANTHER" id="PTHR12311">
    <property type="entry name" value="ACTIVATOR OF BASAL TRANSCRIPTION 1"/>
    <property type="match status" value="1"/>
</dbReference>
<organism evidence="6 7">
    <name type="scientific">Rhodnius prolixus</name>
    <name type="common">Triatomid bug</name>
    <dbReference type="NCBI Taxonomy" id="13249"/>
    <lineage>
        <taxon>Eukaryota</taxon>
        <taxon>Metazoa</taxon>
        <taxon>Ecdysozoa</taxon>
        <taxon>Arthropoda</taxon>
        <taxon>Hexapoda</taxon>
        <taxon>Insecta</taxon>
        <taxon>Pterygota</taxon>
        <taxon>Neoptera</taxon>
        <taxon>Paraneoptera</taxon>
        <taxon>Hemiptera</taxon>
        <taxon>Heteroptera</taxon>
        <taxon>Panheteroptera</taxon>
        <taxon>Cimicomorpha</taxon>
        <taxon>Reduviidae</taxon>
        <taxon>Triatominae</taxon>
        <taxon>Rhodnius</taxon>
    </lineage>
</organism>
<dbReference type="Gene3D" id="3.30.70.330">
    <property type="match status" value="1"/>
</dbReference>
<accession>T1HTQ1</accession>
<comment type="similarity">
    <text evidence="2">Belongs to the ESF2/ABP1 family.</text>
</comment>
<reference evidence="6" key="1">
    <citation type="submission" date="2015-05" db="UniProtKB">
        <authorList>
            <consortium name="EnsemblMetazoa"/>
        </authorList>
    </citation>
    <scope>IDENTIFICATION</scope>
</reference>
<comment type="subcellular location">
    <subcellularLocation>
        <location evidence="1">Nucleus</location>
        <location evidence="1">Nucleolus</location>
    </subcellularLocation>
</comment>
<dbReference type="InterPro" id="IPR034353">
    <property type="entry name" value="ABT1/ESF2_RRM"/>
</dbReference>
<dbReference type="CDD" id="cd12263">
    <property type="entry name" value="RRM_ABT1_like"/>
    <property type="match status" value="1"/>
</dbReference>
<dbReference type="eggNOG" id="KOG3152">
    <property type="taxonomic scope" value="Eukaryota"/>
</dbReference>
<keyword evidence="4" id="KW-0694">RNA-binding</keyword>
<dbReference type="GO" id="GO:0034462">
    <property type="term" value="P:small-subunit processome assembly"/>
    <property type="evidence" value="ECO:0007669"/>
    <property type="project" value="TreeGrafter"/>
</dbReference>
<evidence type="ECO:0000256" key="1">
    <source>
        <dbReference type="ARBA" id="ARBA00004604"/>
    </source>
</evidence>
<dbReference type="SUPFAM" id="SSF54928">
    <property type="entry name" value="RNA-binding domain, RBD"/>
    <property type="match status" value="1"/>
</dbReference>
<dbReference type="HOGENOM" id="CLU_054086_3_3_1"/>
<dbReference type="PANTHER" id="PTHR12311:SF7">
    <property type="entry name" value="ACTIVATOR OF BASAL TRANSCRIPTION 1"/>
    <property type="match status" value="1"/>
</dbReference>
<dbReference type="Proteomes" id="UP000015103">
    <property type="component" value="Unassembled WGS sequence"/>
</dbReference>
<dbReference type="GO" id="GO:0005730">
    <property type="term" value="C:nucleolus"/>
    <property type="evidence" value="ECO:0007669"/>
    <property type="project" value="UniProtKB-SubCell"/>
</dbReference>
<protein>
    <recommendedName>
        <fullName evidence="3">Activator of basal transcription 1</fullName>
    </recommendedName>
</protein>
<evidence type="ECO:0000313" key="7">
    <source>
        <dbReference type="Proteomes" id="UP000015103"/>
    </source>
</evidence>
<dbReference type="GO" id="GO:0000480">
    <property type="term" value="P:endonucleolytic cleavage in 5'-ETS of tricistronic rRNA transcript (SSU-rRNA, 5.8S rRNA, LSU-rRNA)"/>
    <property type="evidence" value="ECO:0007669"/>
    <property type="project" value="TreeGrafter"/>
</dbReference>
<dbReference type="GO" id="GO:0003723">
    <property type="term" value="F:RNA binding"/>
    <property type="evidence" value="ECO:0007669"/>
    <property type="project" value="UniProtKB-KW"/>
</dbReference>
<dbReference type="GO" id="GO:0000472">
    <property type="term" value="P:endonucleolytic cleavage to generate mature 5'-end of SSU-rRNA from (SSU-rRNA, 5.8S rRNA, LSU-rRNA)"/>
    <property type="evidence" value="ECO:0007669"/>
    <property type="project" value="TreeGrafter"/>
</dbReference>
<name>T1HTQ1_RHOPR</name>
<dbReference type="FunCoup" id="T1HTQ1">
    <property type="interactions" value="1702"/>
</dbReference>
<proteinExistence type="inferred from homology"/>